<name>A0A8J3I1V6_9CHLR</name>
<comment type="caution">
    <text evidence="1">The sequence shown here is derived from an EMBL/GenBank/DDBJ whole genome shotgun (WGS) entry which is preliminary data.</text>
</comment>
<protein>
    <submittedName>
        <fullName evidence="1">Uncharacterized protein</fullName>
    </submittedName>
</protein>
<accession>A0A8J3I1V6</accession>
<evidence type="ECO:0000313" key="1">
    <source>
        <dbReference type="EMBL" id="GHO45255.1"/>
    </source>
</evidence>
<dbReference type="AlphaFoldDB" id="A0A8J3I1V6"/>
<evidence type="ECO:0000313" key="2">
    <source>
        <dbReference type="Proteomes" id="UP000612362"/>
    </source>
</evidence>
<dbReference type="Proteomes" id="UP000612362">
    <property type="component" value="Unassembled WGS sequence"/>
</dbReference>
<sequence length="60" mass="6864">MPLLKRRGYIWKEALGRAKQTSDATNVNRSHSYVYSSYVAASLQQQHHTKTQCKIGADRL</sequence>
<reference evidence="1" key="1">
    <citation type="submission" date="2020-10" db="EMBL/GenBank/DDBJ databases">
        <title>Taxonomic study of unclassified bacteria belonging to the class Ktedonobacteria.</title>
        <authorList>
            <person name="Yabe S."/>
            <person name="Wang C.M."/>
            <person name="Zheng Y."/>
            <person name="Sakai Y."/>
            <person name="Cavaletti L."/>
            <person name="Monciardini P."/>
            <person name="Donadio S."/>
        </authorList>
    </citation>
    <scope>NUCLEOTIDE SEQUENCE</scope>
    <source>
        <strain evidence="1">SOSP1-1</strain>
    </source>
</reference>
<dbReference type="EMBL" id="BNJF01000001">
    <property type="protein sequence ID" value="GHO45255.1"/>
    <property type="molecule type" value="Genomic_DNA"/>
</dbReference>
<keyword evidence="2" id="KW-1185">Reference proteome</keyword>
<organism evidence="1 2">
    <name type="scientific">Ktedonospora formicarum</name>
    <dbReference type="NCBI Taxonomy" id="2778364"/>
    <lineage>
        <taxon>Bacteria</taxon>
        <taxon>Bacillati</taxon>
        <taxon>Chloroflexota</taxon>
        <taxon>Ktedonobacteria</taxon>
        <taxon>Ktedonobacterales</taxon>
        <taxon>Ktedonobacteraceae</taxon>
        <taxon>Ktedonospora</taxon>
    </lineage>
</organism>
<gene>
    <name evidence="1" type="ORF">KSX_34180</name>
</gene>
<proteinExistence type="predicted"/>